<dbReference type="RefSeq" id="XP_056493929.1">
    <property type="nucleotide sequence ID" value="XM_056625347.1"/>
</dbReference>
<evidence type="ECO:0000256" key="1">
    <source>
        <dbReference type="ARBA" id="ARBA00022723"/>
    </source>
</evidence>
<dbReference type="AlphaFoldDB" id="A0A9W9WB51"/>
<keyword evidence="4" id="KW-1185">Reference proteome</keyword>
<reference evidence="3" key="2">
    <citation type="journal article" date="2023" name="IMA Fungus">
        <title>Comparative genomic study of the Penicillium genus elucidates a diverse pangenome and 15 lateral gene transfer events.</title>
        <authorList>
            <person name="Petersen C."/>
            <person name="Sorensen T."/>
            <person name="Nielsen M.R."/>
            <person name="Sondergaard T.E."/>
            <person name="Sorensen J.L."/>
            <person name="Fitzpatrick D.A."/>
            <person name="Frisvad J.C."/>
            <person name="Nielsen K.L."/>
        </authorList>
    </citation>
    <scope>NUCLEOTIDE SEQUENCE</scope>
    <source>
        <strain evidence="3">IBT 29677</strain>
    </source>
</reference>
<keyword evidence="1" id="KW-0479">Metal-binding</keyword>
<feature type="domain" description="Cupin type-2" evidence="2">
    <location>
        <begin position="59"/>
        <end position="124"/>
    </location>
</feature>
<dbReference type="InterPro" id="IPR011051">
    <property type="entry name" value="RmlC_Cupin_sf"/>
</dbReference>
<dbReference type="InterPro" id="IPR014710">
    <property type="entry name" value="RmlC-like_jellyroll"/>
</dbReference>
<dbReference type="Pfam" id="PF07883">
    <property type="entry name" value="Cupin_2"/>
    <property type="match status" value="1"/>
</dbReference>
<evidence type="ECO:0000313" key="3">
    <source>
        <dbReference type="EMBL" id="KAJ5414083.1"/>
    </source>
</evidence>
<gene>
    <name evidence="3" type="ORF">N7509_000710</name>
</gene>
<dbReference type="OrthoDB" id="445803at2759"/>
<dbReference type="PANTHER" id="PTHR35848">
    <property type="entry name" value="OXALATE-BINDING PROTEIN"/>
    <property type="match status" value="1"/>
</dbReference>
<evidence type="ECO:0000259" key="2">
    <source>
        <dbReference type="Pfam" id="PF07883"/>
    </source>
</evidence>
<accession>A0A9W9WB51</accession>
<dbReference type="InterPro" id="IPR051610">
    <property type="entry name" value="GPI/OXD"/>
</dbReference>
<dbReference type="Gene3D" id="2.60.120.10">
    <property type="entry name" value="Jelly Rolls"/>
    <property type="match status" value="1"/>
</dbReference>
<dbReference type="Proteomes" id="UP001147747">
    <property type="component" value="Unassembled WGS sequence"/>
</dbReference>
<reference evidence="3" key="1">
    <citation type="submission" date="2022-12" db="EMBL/GenBank/DDBJ databases">
        <authorList>
            <person name="Petersen C."/>
        </authorList>
    </citation>
    <scope>NUCLEOTIDE SEQUENCE</scope>
    <source>
        <strain evidence="3">IBT 29677</strain>
    </source>
</reference>
<protein>
    <recommendedName>
        <fullName evidence="2">Cupin type-2 domain-containing protein</fullName>
    </recommendedName>
</protein>
<dbReference type="SUPFAM" id="SSF51182">
    <property type="entry name" value="RmlC-like cupins"/>
    <property type="match status" value="1"/>
</dbReference>
<comment type="caution">
    <text evidence="3">The sequence shown here is derived from an EMBL/GenBank/DDBJ whole genome shotgun (WGS) entry which is preliminary data.</text>
</comment>
<dbReference type="PANTHER" id="PTHR35848:SF6">
    <property type="entry name" value="CUPIN TYPE-2 DOMAIN-CONTAINING PROTEIN"/>
    <property type="match status" value="1"/>
</dbReference>
<evidence type="ECO:0000313" key="4">
    <source>
        <dbReference type="Proteomes" id="UP001147747"/>
    </source>
</evidence>
<dbReference type="GO" id="GO:0046872">
    <property type="term" value="F:metal ion binding"/>
    <property type="evidence" value="ECO:0007669"/>
    <property type="project" value="UniProtKB-KW"/>
</dbReference>
<proteinExistence type="predicted"/>
<organism evidence="3 4">
    <name type="scientific">Penicillium cosmopolitanum</name>
    <dbReference type="NCBI Taxonomy" id="1131564"/>
    <lineage>
        <taxon>Eukaryota</taxon>
        <taxon>Fungi</taxon>
        <taxon>Dikarya</taxon>
        <taxon>Ascomycota</taxon>
        <taxon>Pezizomycotina</taxon>
        <taxon>Eurotiomycetes</taxon>
        <taxon>Eurotiomycetidae</taxon>
        <taxon>Eurotiales</taxon>
        <taxon>Aspergillaceae</taxon>
        <taxon>Penicillium</taxon>
    </lineage>
</organism>
<sequence>MSKIQKKPPSPLILPPSYAMITPSESFDDPARGEVTWHTLISAPNTETSDLSVGIASCPPKTGQLCAHRHDQAEVYHILEGEGEITIDGISTDVIAGSTVFIPGNAEHKIVNRGNEWLRWFYVFAEGSFENVIYRFSGQNGQEGQA</sequence>
<dbReference type="EMBL" id="JAPZBU010000003">
    <property type="protein sequence ID" value="KAJ5414083.1"/>
    <property type="molecule type" value="Genomic_DNA"/>
</dbReference>
<dbReference type="GeneID" id="81364327"/>
<dbReference type="InterPro" id="IPR013096">
    <property type="entry name" value="Cupin_2"/>
</dbReference>
<name>A0A9W9WB51_9EURO</name>